<feature type="non-terminal residue" evidence="1">
    <location>
        <position position="216"/>
    </location>
</feature>
<dbReference type="AlphaFoldDB" id="A0AAV2HUK3"/>
<dbReference type="EMBL" id="CAXITT010000255">
    <property type="protein sequence ID" value="CAL1537225.1"/>
    <property type="molecule type" value="Genomic_DNA"/>
</dbReference>
<sequence length="216" mass="24531">EWSNCQKQHGHQGFIPLKEFQSDPEPKLTPTETTLKYIDAIALLTALLEVKFVSNNRPELYRKLFEHGGTEHIFTGTGCIVYDVNLSNHPCRCIKCKKMAKKYDTEIIKTFSVYIATATHVVYDDEEAKKMTVELNYNDDDRKCIKKLYGVSLSDRIDIGDSCVLECVTCDEQLANEIKANLESSSLLYRELTRSLEPVVVIISHPNGKPKHISFG</sequence>
<organism evidence="1 2">
    <name type="scientific">Lymnaea stagnalis</name>
    <name type="common">Great pond snail</name>
    <name type="synonym">Helix stagnalis</name>
    <dbReference type="NCBI Taxonomy" id="6523"/>
    <lineage>
        <taxon>Eukaryota</taxon>
        <taxon>Metazoa</taxon>
        <taxon>Spiralia</taxon>
        <taxon>Lophotrochozoa</taxon>
        <taxon>Mollusca</taxon>
        <taxon>Gastropoda</taxon>
        <taxon>Heterobranchia</taxon>
        <taxon>Euthyneura</taxon>
        <taxon>Panpulmonata</taxon>
        <taxon>Hygrophila</taxon>
        <taxon>Lymnaeoidea</taxon>
        <taxon>Lymnaeidae</taxon>
        <taxon>Lymnaea</taxon>
    </lineage>
</organism>
<evidence type="ECO:0000313" key="1">
    <source>
        <dbReference type="EMBL" id="CAL1537225.1"/>
    </source>
</evidence>
<evidence type="ECO:0000313" key="2">
    <source>
        <dbReference type="Proteomes" id="UP001497497"/>
    </source>
</evidence>
<reference evidence="1 2" key="1">
    <citation type="submission" date="2024-04" db="EMBL/GenBank/DDBJ databases">
        <authorList>
            <consortium name="Genoscope - CEA"/>
            <person name="William W."/>
        </authorList>
    </citation>
    <scope>NUCLEOTIDE SEQUENCE [LARGE SCALE GENOMIC DNA]</scope>
</reference>
<comment type="caution">
    <text evidence="1">The sequence shown here is derived from an EMBL/GenBank/DDBJ whole genome shotgun (WGS) entry which is preliminary data.</text>
</comment>
<feature type="non-terminal residue" evidence="1">
    <location>
        <position position="1"/>
    </location>
</feature>
<keyword evidence="2" id="KW-1185">Reference proteome</keyword>
<name>A0AAV2HUK3_LYMST</name>
<protein>
    <submittedName>
        <fullName evidence="1">Uncharacterized protein</fullName>
    </submittedName>
</protein>
<dbReference type="Proteomes" id="UP001497497">
    <property type="component" value="Unassembled WGS sequence"/>
</dbReference>
<accession>A0AAV2HUK3</accession>
<proteinExistence type="predicted"/>
<gene>
    <name evidence="1" type="ORF">GSLYS_00011138001</name>
</gene>